<protein>
    <submittedName>
        <fullName evidence="2">Uncharacterized protein</fullName>
    </submittedName>
</protein>
<evidence type="ECO:0000313" key="2">
    <source>
        <dbReference type="EMBL" id="KAJ8430474.1"/>
    </source>
</evidence>
<sequence>MGVGFGGNGKRVEQQKFDKVQREAGVELRVFGDDGYLTTEVSRKLGEGWVGTSGVVIGKILDGVTGMVVAVVTLSGNKCTRCCCRRQWWGERASRLCVMGWRVGGRKFIVLKKRIGVEEVRMVTEIPENDLSEQKLWYSLKYDGGMLMVVEGDVDVRMFFKGNDKHGYLYMGGNHGSKRRAQKVGARQGGKMGCCCARGSGLVTKRGGCVGDHLQSRLRLGGGIIELSNDDEVSVASNDMGDDETSAEGVETGSKESGEAWEEDGQAQPGHSEVEEWGGERIEKKLTNTYEKVGCTVAVECYSLMLGEYSEELTNSCKLMLVYPMETHDMGKVDEKMDWVVGEEELDDNYERCILPPNNRR</sequence>
<dbReference type="EMBL" id="JAKOGI010000793">
    <property type="protein sequence ID" value="KAJ8430474.1"/>
    <property type="molecule type" value="Genomic_DNA"/>
</dbReference>
<gene>
    <name evidence="2" type="ORF">Cgig2_003056</name>
</gene>
<accession>A0A9Q1JT00</accession>
<proteinExistence type="predicted"/>
<comment type="caution">
    <text evidence="2">The sequence shown here is derived from an EMBL/GenBank/DDBJ whole genome shotgun (WGS) entry which is preliminary data.</text>
</comment>
<dbReference type="Proteomes" id="UP001153076">
    <property type="component" value="Unassembled WGS sequence"/>
</dbReference>
<evidence type="ECO:0000313" key="3">
    <source>
        <dbReference type="Proteomes" id="UP001153076"/>
    </source>
</evidence>
<organism evidence="2 3">
    <name type="scientific">Carnegiea gigantea</name>
    <dbReference type="NCBI Taxonomy" id="171969"/>
    <lineage>
        <taxon>Eukaryota</taxon>
        <taxon>Viridiplantae</taxon>
        <taxon>Streptophyta</taxon>
        <taxon>Embryophyta</taxon>
        <taxon>Tracheophyta</taxon>
        <taxon>Spermatophyta</taxon>
        <taxon>Magnoliopsida</taxon>
        <taxon>eudicotyledons</taxon>
        <taxon>Gunneridae</taxon>
        <taxon>Pentapetalae</taxon>
        <taxon>Caryophyllales</taxon>
        <taxon>Cactineae</taxon>
        <taxon>Cactaceae</taxon>
        <taxon>Cactoideae</taxon>
        <taxon>Echinocereeae</taxon>
        <taxon>Carnegiea</taxon>
    </lineage>
</organism>
<name>A0A9Q1JT00_9CARY</name>
<dbReference type="AlphaFoldDB" id="A0A9Q1JT00"/>
<keyword evidence="3" id="KW-1185">Reference proteome</keyword>
<evidence type="ECO:0000256" key="1">
    <source>
        <dbReference type="SAM" id="MobiDB-lite"/>
    </source>
</evidence>
<reference evidence="2" key="1">
    <citation type="submission" date="2022-04" db="EMBL/GenBank/DDBJ databases">
        <title>Carnegiea gigantea Genome sequencing and assembly v2.</title>
        <authorList>
            <person name="Copetti D."/>
            <person name="Sanderson M.J."/>
            <person name="Burquez A."/>
            <person name="Wojciechowski M.F."/>
        </authorList>
    </citation>
    <scope>NUCLEOTIDE SEQUENCE</scope>
    <source>
        <strain evidence="2">SGP5-SGP5p</strain>
        <tissue evidence="2">Aerial part</tissue>
    </source>
</reference>
<feature type="region of interest" description="Disordered" evidence="1">
    <location>
        <begin position="234"/>
        <end position="274"/>
    </location>
</feature>